<keyword evidence="4" id="KW-1185">Reference proteome</keyword>
<accession>A0A1H7YBZ4</accession>
<protein>
    <recommendedName>
        <fullName evidence="2">Tetracyclin repressor-like C-terminal domain-containing protein</fullName>
    </recommendedName>
</protein>
<organism evidence="3 4">
    <name type="scientific">Nonomuraea pusilla</name>
    <dbReference type="NCBI Taxonomy" id="46177"/>
    <lineage>
        <taxon>Bacteria</taxon>
        <taxon>Bacillati</taxon>
        <taxon>Actinomycetota</taxon>
        <taxon>Actinomycetes</taxon>
        <taxon>Streptosporangiales</taxon>
        <taxon>Streptosporangiaceae</taxon>
        <taxon>Nonomuraea</taxon>
    </lineage>
</organism>
<name>A0A1H7YBZ4_9ACTN</name>
<feature type="domain" description="Tetracyclin repressor-like C-terminal" evidence="2">
    <location>
        <begin position="1"/>
        <end position="57"/>
    </location>
</feature>
<dbReference type="InterPro" id="IPR041678">
    <property type="entry name" value="TetR_C_16"/>
</dbReference>
<dbReference type="Pfam" id="PF17920">
    <property type="entry name" value="TetR_C_16"/>
    <property type="match status" value="1"/>
</dbReference>
<dbReference type="RefSeq" id="WP_091103239.1">
    <property type="nucleotide sequence ID" value="NZ_FOBF01000013.1"/>
</dbReference>
<evidence type="ECO:0000313" key="3">
    <source>
        <dbReference type="EMBL" id="SEM42699.1"/>
    </source>
</evidence>
<dbReference type="STRING" id="46177.SAMN05660976_05106"/>
<dbReference type="EMBL" id="FOBF01000013">
    <property type="protein sequence ID" value="SEM42699.1"/>
    <property type="molecule type" value="Genomic_DNA"/>
</dbReference>
<evidence type="ECO:0000259" key="2">
    <source>
        <dbReference type="Pfam" id="PF17920"/>
    </source>
</evidence>
<dbReference type="Gene3D" id="1.10.357.10">
    <property type="entry name" value="Tetracycline Repressor, domain 2"/>
    <property type="match status" value="1"/>
</dbReference>
<gene>
    <name evidence="3" type="ORF">SAMN05660976_05106</name>
</gene>
<dbReference type="AlphaFoldDB" id="A0A1H7YBZ4"/>
<reference evidence="3 4" key="1">
    <citation type="submission" date="2016-10" db="EMBL/GenBank/DDBJ databases">
        <authorList>
            <person name="de Groot N.N."/>
        </authorList>
    </citation>
    <scope>NUCLEOTIDE SEQUENCE [LARGE SCALE GENOMIC DNA]</scope>
    <source>
        <strain evidence="3 4">DSM 43357</strain>
    </source>
</reference>
<sequence length="91" mass="10239">MLPALRSAFPDDRDIEAEAGLLHSQGLGVIVGRYLLRLEPPASMDFEQLVRRTLQHHLDRPLWHASFGLPGSRSRRSRSLPGPCGRSRRCP</sequence>
<evidence type="ECO:0000256" key="1">
    <source>
        <dbReference type="SAM" id="MobiDB-lite"/>
    </source>
</evidence>
<dbReference type="Proteomes" id="UP000198953">
    <property type="component" value="Unassembled WGS sequence"/>
</dbReference>
<feature type="region of interest" description="Disordered" evidence="1">
    <location>
        <begin position="71"/>
        <end position="91"/>
    </location>
</feature>
<proteinExistence type="predicted"/>
<evidence type="ECO:0000313" key="4">
    <source>
        <dbReference type="Proteomes" id="UP000198953"/>
    </source>
</evidence>
<dbReference type="InterPro" id="IPR036271">
    <property type="entry name" value="Tet_transcr_reg_TetR-rel_C_sf"/>
</dbReference>
<dbReference type="SUPFAM" id="SSF48498">
    <property type="entry name" value="Tetracyclin repressor-like, C-terminal domain"/>
    <property type="match status" value="1"/>
</dbReference>